<protein>
    <submittedName>
        <fullName evidence="3">Sugar transporter</fullName>
    </submittedName>
</protein>
<dbReference type="AlphaFoldDB" id="A0A538SG69"/>
<feature type="transmembrane region" description="Helical" evidence="1">
    <location>
        <begin position="80"/>
        <end position="101"/>
    </location>
</feature>
<evidence type="ECO:0000313" key="3">
    <source>
        <dbReference type="EMBL" id="TMQ50365.1"/>
    </source>
</evidence>
<keyword evidence="1" id="KW-0812">Transmembrane</keyword>
<keyword evidence="1" id="KW-0472">Membrane</keyword>
<dbReference type="Proteomes" id="UP000320184">
    <property type="component" value="Unassembled WGS sequence"/>
</dbReference>
<gene>
    <name evidence="3" type="ORF">E6K73_07860</name>
</gene>
<name>A0A538SG69_UNCEI</name>
<feature type="non-terminal residue" evidence="3">
    <location>
        <position position="1"/>
    </location>
</feature>
<dbReference type="EMBL" id="VBOT01000101">
    <property type="protein sequence ID" value="TMQ50365.1"/>
    <property type="molecule type" value="Genomic_DNA"/>
</dbReference>
<feature type="domain" description="Capsule biosynthesis GfcC-like C-terminal" evidence="2">
    <location>
        <begin position="7"/>
        <end position="89"/>
    </location>
</feature>
<keyword evidence="1" id="KW-1133">Transmembrane helix</keyword>
<accession>A0A538SG69</accession>
<dbReference type="Gene3D" id="3.10.560.10">
    <property type="entry name" value="Outer membrane lipoprotein wza domain like"/>
    <property type="match status" value="1"/>
</dbReference>
<reference evidence="3 4" key="1">
    <citation type="journal article" date="2019" name="Nat. Microbiol.">
        <title>Mediterranean grassland soil C-N compound turnover is dependent on rainfall and depth, and is mediated by genomically divergent microorganisms.</title>
        <authorList>
            <person name="Diamond S."/>
            <person name="Andeer P.F."/>
            <person name="Li Z."/>
            <person name="Crits-Christoph A."/>
            <person name="Burstein D."/>
            <person name="Anantharaman K."/>
            <person name="Lane K.R."/>
            <person name="Thomas B.C."/>
            <person name="Pan C."/>
            <person name="Northen T.R."/>
            <person name="Banfield J.F."/>
        </authorList>
    </citation>
    <scope>NUCLEOTIDE SEQUENCE [LARGE SCALE GENOMIC DNA]</scope>
    <source>
        <strain evidence="3">WS_3</strain>
    </source>
</reference>
<dbReference type="Pfam" id="PF06251">
    <property type="entry name" value="Caps_syn_GfcC_C"/>
    <property type="match status" value="1"/>
</dbReference>
<evidence type="ECO:0000259" key="2">
    <source>
        <dbReference type="Pfam" id="PF06251"/>
    </source>
</evidence>
<dbReference type="InterPro" id="IPR010425">
    <property type="entry name" value="Caps_synth_GfcC-like_C"/>
</dbReference>
<evidence type="ECO:0000313" key="4">
    <source>
        <dbReference type="Proteomes" id="UP000320184"/>
    </source>
</evidence>
<keyword evidence="3" id="KW-0762">Sugar transport</keyword>
<comment type="caution">
    <text evidence="3">The sequence shown here is derived from an EMBL/GenBank/DDBJ whole genome shotgun (WGS) entry which is preliminary data.</text>
</comment>
<organism evidence="3 4">
    <name type="scientific">Eiseniibacteriota bacterium</name>
    <dbReference type="NCBI Taxonomy" id="2212470"/>
    <lineage>
        <taxon>Bacteria</taxon>
        <taxon>Candidatus Eiseniibacteriota</taxon>
    </lineage>
</organism>
<keyword evidence="3" id="KW-0813">Transport</keyword>
<evidence type="ECO:0000256" key="1">
    <source>
        <dbReference type="SAM" id="Phobius"/>
    </source>
</evidence>
<sequence>LGAVNSPGSVLWRKGAGLDYYLNSAGGFAPNADKGTVSVRYANGRVRTRVHALFVRNDPKPEPGSEVFVPMKLQGPRTDILPVLATVAQMMASLVTIIVVAKR</sequence>
<proteinExistence type="predicted"/>